<dbReference type="EMBL" id="MT144734">
    <property type="protein sequence ID" value="QJH98456.1"/>
    <property type="molecule type" value="Genomic_DNA"/>
</dbReference>
<organism evidence="1">
    <name type="scientific">viral metagenome</name>
    <dbReference type="NCBI Taxonomy" id="1070528"/>
    <lineage>
        <taxon>unclassified sequences</taxon>
        <taxon>metagenomes</taxon>
        <taxon>organismal metagenomes</taxon>
    </lineage>
</organism>
<sequence length="69" mass="8085">MIDEKVTEDLDLAVDKVREVKALLDRLYYNSDFGTFYTRPFISMLIQACTYLADNIEVLADKYREQASR</sequence>
<gene>
    <name evidence="1" type="ORF">TM448A01287_0005</name>
    <name evidence="2" type="ORF">TM448B01325_0015</name>
</gene>
<name>A0A6H1ZNY2_9ZZZZ</name>
<evidence type="ECO:0000313" key="2">
    <source>
        <dbReference type="EMBL" id="QJH98456.1"/>
    </source>
</evidence>
<dbReference type="EMBL" id="MT144128">
    <property type="protein sequence ID" value="QJA49274.1"/>
    <property type="molecule type" value="Genomic_DNA"/>
</dbReference>
<protein>
    <submittedName>
        <fullName evidence="1">Uncharacterized protein</fullName>
    </submittedName>
</protein>
<evidence type="ECO:0000313" key="1">
    <source>
        <dbReference type="EMBL" id="QJA49274.1"/>
    </source>
</evidence>
<accession>A0A6H1ZNY2</accession>
<reference evidence="1" key="1">
    <citation type="submission" date="2020-03" db="EMBL/GenBank/DDBJ databases">
        <title>The deep terrestrial virosphere.</title>
        <authorList>
            <person name="Holmfeldt K."/>
            <person name="Nilsson E."/>
            <person name="Simone D."/>
            <person name="Lopez-Fernandez M."/>
            <person name="Wu X."/>
            <person name="de Brujin I."/>
            <person name="Lundin D."/>
            <person name="Andersson A."/>
            <person name="Bertilsson S."/>
            <person name="Dopson M."/>
        </authorList>
    </citation>
    <scope>NUCLEOTIDE SEQUENCE</scope>
    <source>
        <strain evidence="1">TM448A01287</strain>
        <strain evidence="2">TM448B01325</strain>
    </source>
</reference>
<dbReference type="AlphaFoldDB" id="A0A6H1ZNY2"/>
<proteinExistence type="predicted"/>